<dbReference type="Pfam" id="PF19879">
    <property type="entry name" value="DUF6352"/>
    <property type="match status" value="1"/>
</dbReference>
<evidence type="ECO:0000313" key="1">
    <source>
        <dbReference type="EMBL" id="SEE17309.1"/>
    </source>
</evidence>
<dbReference type="AlphaFoldDB" id="A0A1M7GBT6"/>
<protein>
    <submittedName>
        <fullName evidence="1">Uncharacterized protein</fullName>
    </submittedName>
</protein>
<accession>A0A1M7GBT6</accession>
<proteinExistence type="predicted"/>
<dbReference type="InterPro" id="IPR045932">
    <property type="entry name" value="DUF6352"/>
</dbReference>
<gene>
    <name evidence="1" type="ORF">SAMN05444171_6516</name>
</gene>
<dbReference type="OrthoDB" id="7062302at2"/>
<dbReference type="RefSeq" id="WP_074827720.1">
    <property type="nucleotide sequence ID" value="NZ_FNTI01000001.1"/>
</dbReference>
<evidence type="ECO:0000313" key="2">
    <source>
        <dbReference type="Proteomes" id="UP000183208"/>
    </source>
</evidence>
<organism evidence="1 2">
    <name type="scientific">Bradyrhizobium lablabi</name>
    <dbReference type="NCBI Taxonomy" id="722472"/>
    <lineage>
        <taxon>Bacteria</taxon>
        <taxon>Pseudomonadati</taxon>
        <taxon>Pseudomonadota</taxon>
        <taxon>Alphaproteobacteria</taxon>
        <taxon>Hyphomicrobiales</taxon>
        <taxon>Nitrobacteraceae</taxon>
        <taxon>Bradyrhizobium</taxon>
    </lineage>
</organism>
<dbReference type="Proteomes" id="UP000183208">
    <property type="component" value="Unassembled WGS sequence"/>
</dbReference>
<dbReference type="EMBL" id="FNTI01000001">
    <property type="protein sequence ID" value="SEE17309.1"/>
    <property type="molecule type" value="Genomic_DNA"/>
</dbReference>
<name>A0A1M7GBT6_9BRAD</name>
<sequence>MSATRDFWLSCGHHLLDRDATGKLLVTDEFLKAYLARPELMPPPDACAAERSLHAALLIDPRQAVAAPRVAAIADADARDNWEMMIAWRDQLVKHQTLEAAYLEIIRRNIKIPHVLMAHLVQAILRNLLNDCDDAFMLRAAEMFFRPQKLLVQEGSITAIDEETGAALARHPPSPLLALLGLPATAEVDLLGDATAARYWEPSDRFDMALDLTAGRRGRAALGEVITRWLAHLFAIDVAIEPVAELQAAPWIWYVGLSADATHIGDTIWNDGSLDEAMRARLVGLYRLTFRDPADMIEKVRGEPVYLLAAMTPDEKLWLKPQNLVTGPPVQCGEAVH</sequence>
<reference evidence="1 2" key="1">
    <citation type="submission" date="2016-10" db="EMBL/GenBank/DDBJ databases">
        <authorList>
            <person name="de Groot N.N."/>
        </authorList>
    </citation>
    <scope>NUCLEOTIDE SEQUENCE [LARGE SCALE GENOMIC DNA]</scope>
    <source>
        <strain evidence="1 2">GAS522</strain>
    </source>
</reference>